<accession>A0ABS1QW90</accession>
<feature type="domain" description="Opacity-associated protein A LysM-like" evidence="1">
    <location>
        <begin position="100"/>
        <end position="171"/>
    </location>
</feature>
<evidence type="ECO:0000259" key="1">
    <source>
        <dbReference type="Pfam" id="PF04225"/>
    </source>
</evidence>
<dbReference type="Pfam" id="PF04225">
    <property type="entry name" value="LysM_OapA"/>
    <property type="match status" value="1"/>
</dbReference>
<gene>
    <name evidence="2" type="ORF">JKV55_17740</name>
</gene>
<reference evidence="3" key="1">
    <citation type="submission" date="2021-01" db="EMBL/GenBank/DDBJ databases">
        <title>Genome public.</title>
        <authorList>
            <person name="Liu C."/>
            <person name="Sun Q."/>
        </authorList>
    </citation>
    <scope>NUCLEOTIDE SEQUENCE [LARGE SCALE GENOMIC DNA]</scope>
    <source>
        <strain evidence="3">CGMCC 1.18722</strain>
    </source>
</reference>
<dbReference type="Proteomes" id="UP000638570">
    <property type="component" value="Unassembled WGS sequence"/>
</dbReference>
<sequence>MTRRRPVTKRNTPESFGTKLNQLTLPARQGVGRALSALRQLPQAHRTGLMVLVPLWLLLLIWQPAPPPPRGPVTGTLSLALEPSLTREIPVPEGGRRIDHTLGQGDTLAALFRQWQLPGQDLIALVRAEPSYKPLSNLRAGQDMTLVISADGRLHYLEVRDKGLTLNAFRRMGQDFTTVTTP</sequence>
<evidence type="ECO:0000313" key="2">
    <source>
        <dbReference type="EMBL" id="MBL1379149.1"/>
    </source>
</evidence>
<protein>
    <recommendedName>
        <fullName evidence="1">Opacity-associated protein A LysM-like domain-containing protein</fullName>
    </recommendedName>
</protein>
<proteinExistence type="predicted"/>
<dbReference type="EMBL" id="JAERTZ010000032">
    <property type="protein sequence ID" value="MBL1379149.1"/>
    <property type="molecule type" value="Genomic_DNA"/>
</dbReference>
<keyword evidence="3" id="KW-1185">Reference proteome</keyword>
<organism evidence="2 3">
    <name type="scientific">Zobellella iuensis</name>
    <dbReference type="NCBI Taxonomy" id="2803811"/>
    <lineage>
        <taxon>Bacteria</taxon>
        <taxon>Pseudomonadati</taxon>
        <taxon>Pseudomonadota</taxon>
        <taxon>Gammaproteobacteria</taxon>
        <taxon>Aeromonadales</taxon>
        <taxon>Aeromonadaceae</taxon>
        <taxon>Zobellella</taxon>
    </lineage>
</organism>
<comment type="caution">
    <text evidence="2">The sequence shown here is derived from an EMBL/GenBank/DDBJ whole genome shotgun (WGS) entry which is preliminary data.</text>
</comment>
<dbReference type="Gene3D" id="3.10.450.350">
    <property type="match status" value="1"/>
</dbReference>
<dbReference type="InterPro" id="IPR007340">
    <property type="entry name" value="LysM_Opacity-associatedA"/>
</dbReference>
<name>A0ABS1QW90_9GAMM</name>
<evidence type="ECO:0000313" key="3">
    <source>
        <dbReference type="Proteomes" id="UP000638570"/>
    </source>
</evidence>
<dbReference type="RefSeq" id="WP_202088204.1">
    <property type="nucleotide sequence ID" value="NZ_JAERTZ010000032.1"/>
</dbReference>